<comment type="caution">
    <text evidence="3">The sequence shown here is derived from an EMBL/GenBank/DDBJ whole genome shotgun (WGS) entry which is preliminary data.</text>
</comment>
<proteinExistence type="predicted"/>
<gene>
    <name evidence="3" type="ORF">MED297_17163</name>
</gene>
<dbReference type="SUPFAM" id="SSF50037">
    <property type="entry name" value="C-terminal domain of transcriptional repressors"/>
    <property type="match status" value="1"/>
</dbReference>
<protein>
    <submittedName>
        <fullName evidence="3">FeoA</fullName>
    </submittedName>
</protein>
<dbReference type="InterPro" id="IPR052713">
    <property type="entry name" value="FeoA"/>
</dbReference>
<feature type="domain" description="Ferrous iron transporter FeoA-like" evidence="2">
    <location>
        <begin position="1"/>
        <end position="74"/>
    </location>
</feature>
<dbReference type="GO" id="GO:0046914">
    <property type="term" value="F:transition metal ion binding"/>
    <property type="evidence" value="ECO:0007669"/>
    <property type="project" value="InterPro"/>
</dbReference>
<dbReference type="PANTHER" id="PTHR42954">
    <property type="entry name" value="FE(2+) TRANSPORT PROTEIN A"/>
    <property type="match status" value="1"/>
</dbReference>
<dbReference type="HOGENOM" id="CLU_150646_12_0_6"/>
<keyword evidence="4" id="KW-1185">Reference proteome</keyword>
<dbReference type="EMBL" id="AAOE01000013">
    <property type="protein sequence ID" value="EAR09093.1"/>
    <property type="molecule type" value="Genomic_DNA"/>
</dbReference>
<evidence type="ECO:0000259" key="2">
    <source>
        <dbReference type="SMART" id="SM00899"/>
    </source>
</evidence>
<name>A4BFJ8_9GAMM</name>
<evidence type="ECO:0000313" key="3">
    <source>
        <dbReference type="EMBL" id="EAR09093.1"/>
    </source>
</evidence>
<dbReference type="RefSeq" id="WP_008043811.1">
    <property type="nucleotide sequence ID" value="NZ_CH724150.1"/>
</dbReference>
<organism evidence="3 4">
    <name type="scientific">Reinekea blandensis MED297</name>
    <dbReference type="NCBI Taxonomy" id="314283"/>
    <lineage>
        <taxon>Bacteria</taxon>
        <taxon>Pseudomonadati</taxon>
        <taxon>Pseudomonadota</taxon>
        <taxon>Gammaproteobacteria</taxon>
        <taxon>Oceanospirillales</taxon>
        <taxon>Saccharospirillaceae</taxon>
        <taxon>Reinekea</taxon>
    </lineage>
</organism>
<accession>A4BFJ8</accession>
<dbReference type="STRING" id="314283.MED297_17163"/>
<dbReference type="Proteomes" id="UP000005953">
    <property type="component" value="Unassembled WGS sequence"/>
</dbReference>
<sequence>MLLSEMRVGQASRVKGFSEAGLAHQARYLSMGLLPGAEVTLRHVAPAGCPLQVKVGSTLISIRRAEAAEIDVEARS</sequence>
<dbReference type="Gene3D" id="2.30.30.90">
    <property type="match status" value="1"/>
</dbReference>
<dbReference type="InterPro" id="IPR008988">
    <property type="entry name" value="Transcriptional_repressor_C"/>
</dbReference>
<dbReference type="InterPro" id="IPR038157">
    <property type="entry name" value="FeoA_core_dom"/>
</dbReference>
<reference evidence="3 4" key="1">
    <citation type="submission" date="2006-02" db="EMBL/GenBank/DDBJ databases">
        <authorList>
            <person name="Pinhassi J."/>
            <person name="Pedros-Alio C."/>
            <person name="Ferriera S."/>
            <person name="Johnson J."/>
            <person name="Kravitz S."/>
            <person name="Halpern A."/>
            <person name="Remington K."/>
            <person name="Beeson K."/>
            <person name="Tran B."/>
            <person name="Rogers Y.-H."/>
            <person name="Friedman R."/>
            <person name="Venter J.C."/>
        </authorList>
    </citation>
    <scope>NUCLEOTIDE SEQUENCE [LARGE SCALE GENOMIC DNA]</scope>
    <source>
        <strain evidence="3 4">MED297</strain>
    </source>
</reference>
<dbReference type="Pfam" id="PF04023">
    <property type="entry name" value="FeoA"/>
    <property type="match status" value="1"/>
</dbReference>
<dbReference type="OrthoDB" id="9811076at2"/>
<dbReference type="InterPro" id="IPR007167">
    <property type="entry name" value="Fe-transptr_FeoA-like"/>
</dbReference>
<dbReference type="PANTHER" id="PTHR42954:SF2">
    <property type="entry name" value="FE(2+) TRANSPORT PROTEIN A"/>
    <property type="match status" value="1"/>
</dbReference>
<dbReference type="AlphaFoldDB" id="A4BFJ8"/>
<dbReference type="SMART" id="SM00899">
    <property type="entry name" value="FeoA"/>
    <property type="match status" value="1"/>
</dbReference>
<evidence type="ECO:0000256" key="1">
    <source>
        <dbReference type="ARBA" id="ARBA00023004"/>
    </source>
</evidence>
<evidence type="ECO:0000313" key="4">
    <source>
        <dbReference type="Proteomes" id="UP000005953"/>
    </source>
</evidence>
<keyword evidence="1" id="KW-0408">Iron</keyword>